<dbReference type="RefSeq" id="WP_055501527.1">
    <property type="nucleotide sequence ID" value="NZ_BBZG01000001.1"/>
</dbReference>
<evidence type="ECO:0000256" key="1">
    <source>
        <dbReference type="SAM" id="MobiDB-lite"/>
    </source>
</evidence>
<dbReference type="AlphaFoldDB" id="A0A1H7I190"/>
<evidence type="ECO:0000313" key="3">
    <source>
        <dbReference type="Proteomes" id="UP000198953"/>
    </source>
</evidence>
<dbReference type="Proteomes" id="UP000198953">
    <property type="component" value="Unassembled WGS sequence"/>
</dbReference>
<protein>
    <submittedName>
        <fullName evidence="2">Uncharacterized protein</fullName>
    </submittedName>
</protein>
<accession>A0A1H7I190</accession>
<dbReference type="OrthoDB" id="138386at85012"/>
<sequence>MSGDEPRVELRPRPNGFWHWTYVGAETLPSNLEYATREQARSSARNAYPDLPLDEPPQDVDVRPREEGRLFALLRRLWTAALLGVILVHLARRVLGVRPSGGPRHTGRAR</sequence>
<keyword evidence="3" id="KW-1185">Reference proteome</keyword>
<feature type="region of interest" description="Disordered" evidence="1">
    <location>
        <begin position="37"/>
        <end position="61"/>
    </location>
</feature>
<reference evidence="2 3" key="1">
    <citation type="submission" date="2016-10" db="EMBL/GenBank/DDBJ databases">
        <authorList>
            <person name="de Groot N.N."/>
        </authorList>
    </citation>
    <scope>NUCLEOTIDE SEQUENCE [LARGE SCALE GENOMIC DNA]</scope>
    <source>
        <strain evidence="2 3">DSM 43357</strain>
    </source>
</reference>
<name>A0A1H7I190_9ACTN</name>
<gene>
    <name evidence="2" type="ORF">SAMN05660976_00638</name>
</gene>
<organism evidence="2 3">
    <name type="scientific">Nonomuraea pusilla</name>
    <dbReference type="NCBI Taxonomy" id="46177"/>
    <lineage>
        <taxon>Bacteria</taxon>
        <taxon>Bacillati</taxon>
        <taxon>Actinomycetota</taxon>
        <taxon>Actinomycetes</taxon>
        <taxon>Streptosporangiales</taxon>
        <taxon>Streptosporangiaceae</taxon>
        <taxon>Nonomuraea</taxon>
    </lineage>
</organism>
<proteinExistence type="predicted"/>
<dbReference type="EMBL" id="FOBF01000002">
    <property type="protein sequence ID" value="SEK55622.1"/>
    <property type="molecule type" value="Genomic_DNA"/>
</dbReference>
<evidence type="ECO:0000313" key="2">
    <source>
        <dbReference type="EMBL" id="SEK55622.1"/>
    </source>
</evidence>
<dbReference type="STRING" id="46177.SAMN05660976_00638"/>